<dbReference type="InterPro" id="IPR035500">
    <property type="entry name" value="NHR-like_dom_sf"/>
</dbReference>
<dbReference type="PROSITE" id="PS00031">
    <property type="entry name" value="NUCLEAR_REC_DBD_1"/>
    <property type="match status" value="1"/>
</dbReference>
<evidence type="ECO:0000256" key="4">
    <source>
        <dbReference type="ARBA" id="ARBA00022833"/>
    </source>
</evidence>
<dbReference type="Pfam" id="PF00105">
    <property type="entry name" value="zf-C4"/>
    <property type="match status" value="1"/>
</dbReference>
<dbReference type="GO" id="GO:0032502">
    <property type="term" value="P:developmental process"/>
    <property type="evidence" value="ECO:0007669"/>
    <property type="project" value="UniProtKB-ARBA"/>
</dbReference>
<dbReference type="CDD" id="cd07163">
    <property type="entry name" value="NR_DBD_TLX"/>
    <property type="match status" value="1"/>
</dbReference>
<dbReference type="SMART" id="SM00430">
    <property type="entry name" value="HOLI"/>
    <property type="match status" value="1"/>
</dbReference>
<dbReference type="GO" id="GO:0003700">
    <property type="term" value="F:DNA-binding transcription factor activity"/>
    <property type="evidence" value="ECO:0007669"/>
    <property type="project" value="InterPro"/>
</dbReference>
<dbReference type="InterPro" id="IPR001628">
    <property type="entry name" value="Znf_hrmn_rcpt"/>
</dbReference>
<dbReference type="PROSITE" id="PS51843">
    <property type="entry name" value="NR_LBD"/>
    <property type="match status" value="1"/>
</dbReference>
<dbReference type="InterPro" id="IPR000536">
    <property type="entry name" value="Nucl_hrmn_rcpt_lig-bd"/>
</dbReference>
<keyword evidence="3 10" id="KW-0863">Zinc-finger</keyword>
<evidence type="ECO:0000259" key="11">
    <source>
        <dbReference type="PROSITE" id="PS51030"/>
    </source>
</evidence>
<proteinExistence type="inferred from homology"/>
<dbReference type="AlphaFoldDB" id="A0A1D1V481"/>
<accession>A0A1D1V481</accession>
<evidence type="ECO:0000256" key="8">
    <source>
        <dbReference type="ARBA" id="ARBA00023170"/>
    </source>
</evidence>
<keyword evidence="2 10" id="KW-0479">Metal-binding</keyword>
<dbReference type="Pfam" id="PF00104">
    <property type="entry name" value="Hormone_recep"/>
    <property type="match status" value="1"/>
</dbReference>
<keyword evidence="5 10" id="KW-0805">Transcription regulation</keyword>
<keyword evidence="6 10" id="KW-0238">DNA-binding</keyword>
<evidence type="ECO:0000313" key="13">
    <source>
        <dbReference type="EMBL" id="GAU96559.1"/>
    </source>
</evidence>
<dbReference type="EMBL" id="BDGG01000003">
    <property type="protein sequence ID" value="GAU96559.1"/>
    <property type="molecule type" value="Genomic_DNA"/>
</dbReference>
<dbReference type="PROSITE" id="PS51030">
    <property type="entry name" value="NUCLEAR_REC_DBD_2"/>
    <property type="match status" value="1"/>
</dbReference>
<evidence type="ECO:0000259" key="12">
    <source>
        <dbReference type="PROSITE" id="PS51843"/>
    </source>
</evidence>
<dbReference type="PANTHER" id="PTHR24083">
    <property type="entry name" value="NUCLEAR HORMONE RECEPTOR"/>
    <property type="match status" value="1"/>
</dbReference>
<feature type="domain" description="NR LBD" evidence="12">
    <location>
        <begin position="188"/>
        <end position="424"/>
    </location>
</feature>
<dbReference type="GO" id="GO:0008270">
    <property type="term" value="F:zinc ion binding"/>
    <property type="evidence" value="ECO:0007669"/>
    <property type="project" value="UniProtKB-KW"/>
</dbReference>
<dbReference type="GO" id="GO:0006357">
    <property type="term" value="P:regulation of transcription by RNA polymerase II"/>
    <property type="evidence" value="ECO:0007669"/>
    <property type="project" value="UniProtKB-ARBA"/>
</dbReference>
<dbReference type="STRING" id="947166.A0A1D1V481"/>
<name>A0A1D1V481_RAMVA</name>
<dbReference type="InterPro" id="IPR050274">
    <property type="entry name" value="Nuclear_hormone_rcpt_NR2"/>
</dbReference>
<organism evidence="13 14">
    <name type="scientific">Ramazzottius varieornatus</name>
    <name type="common">Water bear</name>
    <name type="synonym">Tardigrade</name>
    <dbReference type="NCBI Taxonomy" id="947166"/>
    <lineage>
        <taxon>Eukaryota</taxon>
        <taxon>Metazoa</taxon>
        <taxon>Ecdysozoa</taxon>
        <taxon>Tardigrada</taxon>
        <taxon>Eutardigrada</taxon>
        <taxon>Parachela</taxon>
        <taxon>Hypsibioidea</taxon>
        <taxon>Ramazzottiidae</taxon>
        <taxon>Ramazzottius</taxon>
    </lineage>
</organism>
<dbReference type="FunFam" id="3.30.50.10:FF:000019">
    <property type="entry name" value="Nuclear receptor subfamily 2 group E member"/>
    <property type="match status" value="1"/>
</dbReference>
<dbReference type="SUPFAM" id="SSF57716">
    <property type="entry name" value="Glucocorticoid receptor-like (DNA-binding domain)"/>
    <property type="match status" value="1"/>
</dbReference>
<feature type="domain" description="Nuclear receptor" evidence="11">
    <location>
        <begin position="20"/>
        <end position="97"/>
    </location>
</feature>
<dbReference type="PRINTS" id="PR00047">
    <property type="entry name" value="STROIDFINGER"/>
</dbReference>
<comment type="subcellular location">
    <subcellularLocation>
        <location evidence="1 10">Nucleus</location>
    </subcellularLocation>
</comment>
<dbReference type="GO" id="GO:0043565">
    <property type="term" value="F:sequence-specific DNA binding"/>
    <property type="evidence" value="ECO:0007669"/>
    <property type="project" value="InterPro"/>
</dbReference>
<dbReference type="InterPro" id="IPR001723">
    <property type="entry name" value="Nuclear_hrmn_rcpt"/>
</dbReference>
<dbReference type="OrthoDB" id="10045640at2759"/>
<dbReference type="SUPFAM" id="SSF48508">
    <property type="entry name" value="Nuclear receptor ligand-binding domain"/>
    <property type="match status" value="1"/>
</dbReference>
<evidence type="ECO:0000256" key="9">
    <source>
        <dbReference type="ARBA" id="ARBA00023242"/>
    </source>
</evidence>
<evidence type="ECO:0000256" key="3">
    <source>
        <dbReference type="ARBA" id="ARBA00022771"/>
    </source>
</evidence>
<evidence type="ECO:0000256" key="6">
    <source>
        <dbReference type="ARBA" id="ARBA00023125"/>
    </source>
</evidence>
<dbReference type="Proteomes" id="UP000186922">
    <property type="component" value="Unassembled WGS sequence"/>
</dbReference>
<dbReference type="SMART" id="SM00399">
    <property type="entry name" value="ZnF_C4"/>
    <property type="match status" value="1"/>
</dbReference>
<evidence type="ECO:0000256" key="2">
    <source>
        <dbReference type="ARBA" id="ARBA00022723"/>
    </source>
</evidence>
<comment type="similarity">
    <text evidence="10">Belongs to the nuclear hormone receptor family.</text>
</comment>
<keyword evidence="8 10" id="KW-0675">Receptor</keyword>
<evidence type="ECO:0000256" key="5">
    <source>
        <dbReference type="ARBA" id="ARBA00023015"/>
    </source>
</evidence>
<dbReference type="Gene3D" id="1.10.565.10">
    <property type="entry name" value="Retinoid X Receptor"/>
    <property type="match status" value="1"/>
</dbReference>
<dbReference type="PRINTS" id="PR00398">
    <property type="entry name" value="STRDHORMONER"/>
</dbReference>
<evidence type="ECO:0000256" key="7">
    <source>
        <dbReference type="ARBA" id="ARBA00023163"/>
    </source>
</evidence>
<protein>
    <submittedName>
        <fullName evidence="13">Uncharacterized protein</fullName>
    </submittedName>
</protein>
<keyword evidence="14" id="KW-1185">Reference proteome</keyword>
<gene>
    <name evidence="13" type="primary">RvY_07989-1</name>
    <name evidence="13" type="synonym">RvY_07989.1</name>
    <name evidence="13" type="ORF">RvY_07989</name>
</gene>
<dbReference type="GO" id="GO:0005634">
    <property type="term" value="C:nucleus"/>
    <property type="evidence" value="ECO:0007669"/>
    <property type="project" value="UniProtKB-SubCell"/>
</dbReference>
<dbReference type="InterPro" id="IPR013088">
    <property type="entry name" value="Znf_NHR/GATA"/>
</dbReference>
<sequence length="432" mass="48445">MSTSGKDHTSSSSTGRILFDIPCKVCSDHSSGKHYGIYACDGCAGFFKRSIRRSRQYLCKARVQGKCPVDKAHRNQCRACRLKRCAEAGMNKDAVQHERGPRHSTIRRQMANLYTADSSSMDLHGSRSCMPPLASSLPTLPTPFPVSPMASSMASVSNVFNSSVNALAMRSLAMSFGFPFASPMCRSQSLAMFQPMAKSPFSMMNPSMVANSENMKESASYLVFANQQWMKSLAPFNSLPSEDQMTLFEKSWREIFLLSAMHYYTPNDIFSLMATVHMQKRGDIDFRTGLSDTKASTDESKQLLDDVHLFQDLITKFRHLQLDIHEITFLKMILLFKAPSGENSAGLALTEARIVSQLQEQAQTGLSKYIQANTPSQPHRFGKILLMVPELNHLSSRNIQDFFFRKSGDPQIESAFLNMYKSYDFQNSALRS</sequence>
<keyword evidence="4 10" id="KW-0862">Zinc</keyword>
<dbReference type="Gene3D" id="3.30.50.10">
    <property type="entry name" value="Erythroid Transcription Factor GATA-1, subunit A"/>
    <property type="match status" value="1"/>
</dbReference>
<comment type="caution">
    <text evidence="13">The sequence shown here is derived from an EMBL/GenBank/DDBJ whole genome shotgun (WGS) entry which is preliminary data.</text>
</comment>
<evidence type="ECO:0000256" key="10">
    <source>
        <dbReference type="RuleBase" id="RU004334"/>
    </source>
</evidence>
<keyword evidence="9 10" id="KW-0539">Nucleus</keyword>
<keyword evidence="7 10" id="KW-0804">Transcription</keyword>
<evidence type="ECO:0000313" key="14">
    <source>
        <dbReference type="Proteomes" id="UP000186922"/>
    </source>
</evidence>
<evidence type="ECO:0000256" key="1">
    <source>
        <dbReference type="ARBA" id="ARBA00004123"/>
    </source>
</evidence>
<reference evidence="13 14" key="1">
    <citation type="journal article" date="2016" name="Nat. Commun.">
        <title>Extremotolerant tardigrade genome and improved radiotolerance of human cultured cells by tardigrade-unique protein.</title>
        <authorList>
            <person name="Hashimoto T."/>
            <person name="Horikawa D.D."/>
            <person name="Saito Y."/>
            <person name="Kuwahara H."/>
            <person name="Kozuka-Hata H."/>
            <person name="Shin-I T."/>
            <person name="Minakuchi Y."/>
            <person name="Ohishi K."/>
            <person name="Motoyama A."/>
            <person name="Aizu T."/>
            <person name="Enomoto A."/>
            <person name="Kondo K."/>
            <person name="Tanaka S."/>
            <person name="Hara Y."/>
            <person name="Koshikawa S."/>
            <person name="Sagara H."/>
            <person name="Miura T."/>
            <person name="Yokobori S."/>
            <person name="Miyagawa K."/>
            <person name="Suzuki Y."/>
            <person name="Kubo T."/>
            <person name="Oyama M."/>
            <person name="Kohara Y."/>
            <person name="Fujiyama A."/>
            <person name="Arakawa K."/>
            <person name="Katayama T."/>
            <person name="Toyoda A."/>
            <person name="Kunieda T."/>
        </authorList>
    </citation>
    <scope>NUCLEOTIDE SEQUENCE [LARGE SCALE GENOMIC DNA]</scope>
    <source>
        <strain evidence="13 14">YOKOZUNA-1</strain>
    </source>
</reference>